<evidence type="ECO:0000313" key="1">
    <source>
        <dbReference type="EMBL" id="VAW76326.1"/>
    </source>
</evidence>
<accession>A0A3B0Z6L4</accession>
<reference evidence="1" key="1">
    <citation type="submission" date="2018-06" db="EMBL/GenBank/DDBJ databases">
        <authorList>
            <person name="Zhirakovskaya E."/>
        </authorList>
    </citation>
    <scope>NUCLEOTIDE SEQUENCE</scope>
</reference>
<protein>
    <submittedName>
        <fullName evidence="1">Uncharacterized protein</fullName>
    </submittedName>
</protein>
<organism evidence="1">
    <name type="scientific">hydrothermal vent metagenome</name>
    <dbReference type="NCBI Taxonomy" id="652676"/>
    <lineage>
        <taxon>unclassified sequences</taxon>
        <taxon>metagenomes</taxon>
        <taxon>ecological metagenomes</taxon>
    </lineage>
</organism>
<gene>
    <name evidence="1" type="ORF">MNBD_GAMMA12-32</name>
</gene>
<dbReference type="AlphaFoldDB" id="A0A3B0Z6L4"/>
<dbReference type="EMBL" id="UOFL01000103">
    <property type="protein sequence ID" value="VAW76326.1"/>
    <property type="molecule type" value="Genomic_DNA"/>
</dbReference>
<proteinExistence type="predicted"/>
<sequence length="96" mass="11055">MEKQIETLEITNPNKGWVTGELEKLLDEWVAWQQEVAEIQDYLYDPNTQLDVLADGEENMQTHDILHAKTLTFLNNNIQGHGFILGFDGRVVTEQI</sequence>
<name>A0A3B0Z6L4_9ZZZZ</name>